<dbReference type="OrthoDB" id="4038005at2759"/>
<proteinExistence type="predicted"/>
<keyword evidence="2" id="KW-1185">Reference proteome</keyword>
<dbReference type="Proteomes" id="UP000002866">
    <property type="component" value="Chromosome 2"/>
</dbReference>
<dbReference type="RefSeq" id="XP_004178588.1">
    <property type="nucleotide sequence ID" value="XM_004178540.1"/>
</dbReference>
<evidence type="ECO:0000313" key="2">
    <source>
        <dbReference type="Proteomes" id="UP000002866"/>
    </source>
</evidence>
<dbReference type="EMBL" id="HE806317">
    <property type="protein sequence ID" value="CCH59069.1"/>
    <property type="molecule type" value="Genomic_DNA"/>
</dbReference>
<reference evidence="1 2" key="1">
    <citation type="journal article" date="2011" name="Proc. Natl. Acad. Sci. U.S.A.">
        <title>Evolutionary erosion of yeast sex chromosomes by mating-type switching accidents.</title>
        <authorList>
            <person name="Gordon J.L."/>
            <person name="Armisen D."/>
            <person name="Proux-Wera E."/>
            <person name="Oheigeartaigh S.S."/>
            <person name="Byrne K.P."/>
            <person name="Wolfe K.H."/>
        </authorList>
    </citation>
    <scope>NUCLEOTIDE SEQUENCE [LARGE SCALE GENOMIC DNA]</scope>
    <source>
        <strain evidence="2">ATCC 34711 / CBS 6284 / DSM 70876 / NBRC 10599 / NRRL Y-10934 / UCD 77-7</strain>
    </source>
</reference>
<dbReference type="InParanoid" id="I2GY67"/>
<evidence type="ECO:0000313" key="1">
    <source>
        <dbReference type="EMBL" id="CCH59069.1"/>
    </source>
</evidence>
<accession>I2GY67</accession>
<dbReference type="HOGENOM" id="CLU_783418_0_0_1"/>
<protein>
    <submittedName>
        <fullName evidence="1">Uncharacterized protein</fullName>
    </submittedName>
</protein>
<dbReference type="KEGG" id="tbl:TBLA_0B02270"/>
<sequence length="354" mass="41981">MGLKIPEENEYHQHVNTHFSNEYEISETCLNESINRDLLDSARFANINNFLYENPNYQFVYNSLYYDSFNINLVESNIELNENSIFKSKLIRDHFVIVNKQLLLYPWQFNNKREISLVKDSIWDLHGVFEFYSKISFNSNSNLNSNNADLNIDSRHSRPIYRCTSANTTKKHWEIQITSYIFETISSLIQNYLPNVAEYNGFCTRLHILKNFDIKRSIWDEYLLVRQVNTNSTFSLNDFKDEWKDFCLGQSNNLEANSLQGHKLKRIMDYPFFTNYTNLNFGIFIDKNNDILLFLNGFSRDQILDFNKYSTEPILTLNTSDDNQMLLIQKLLLFLNCSVLQCFIQEILKENNKF</sequence>
<gene>
    <name evidence="1" type="primary">TBLA0B02270</name>
    <name evidence="1" type="ORF">TBLA_0B02270</name>
</gene>
<dbReference type="GeneID" id="14494683"/>
<dbReference type="AlphaFoldDB" id="I2GY67"/>
<organism evidence="1 2">
    <name type="scientific">Henningerozyma blattae (strain ATCC 34711 / CBS 6284 / DSM 70876 / NBRC 10599 / NRRL Y-10934 / UCD 77-7)</name>
    <name type="common">Yeast</name>
    <name type="synonym">Tetrapisispora blattae</name>
    <dbReference type="NCBI Taxonomy" id="1071380"/>
    <lineage>
        <taxon>Eukaryota</taxon>
        <taxon>Fungi</taxon>
        <taxon>Dikarya</taxon>
        <taxon>Ascomycota</taxon>
        <taxon>Saccharomycotina</taxon>
        <taxon>Saccharomycetes</taxon>
        <taxon>Saccharomycetales</taxon>
        <taxon>Saccharomycetaceae</taxon>
        <taxon>Henningerozyma</taxon>
    </lineage>
</organism>
<name>I2GY67_HENB6</name>